<dbReference type="SMART" id="SM00530">
    <property type="entry name" value="HTH_XRE"/>
    <property type="match status" value="1"/>
</dbReference>
<proteinExistence type="predicted"/>
<dbReference type="EMBL" id="MNAO01000090">
    <property type="protein sequence ID" value="OHV16787.1"/>
    <property type="molecule type" value="Genomic_DNA"/>
</dbReference>
<dbReference type="Proteomes" id="UP000233769">
    <property type="component" value="Chromosome tk0001"/>
</dbReference>
<feature type="domain" description="HTH cro/C1-type" evidence="2">
    <location>
        <begin position="22"/>
        <end position="67"/>
    </location>
</feature>
<reference evidence="6" key="3">
    <citation type="submission" date="2017-10" db="EMBL/GenBank/DDBJ databases">
        <authorList>
            <person name="Regsiter A."/>
            <person name="William W."/>
        </authorList>
    </citation>
    <scope>NUCLEOTIDE SEQUENCE [LARGE SCALE GENOMIC DNA]</scope>
</reference>
<dbReference type="PANTHER" id="PTHR36924">
    <property type="entry name" value="ANTITOXIN HIGA-1"/>
    <property type="match status" value="1"/>
</dbReference>
<dbReference type="Pfam" id="PF01381">
    <property type="entry name" value="HTH_3"/>
    <property type="match status" value="1"/>
</dbReference>
<dbReference type="PROSITE" id="PS50943">
    <property type="entry name" value="HTH_CROC1"/>
    <property type="match status" value="1"/>
</dbReference>
<dbReference type="AlphaFoldDB" id="A0A1S1P6I2"/>
<evidence type="ECO:0000313" key="5">
    <source>
        <dbReference type="Proteomes" id="UP000180215"/>
    </source>
</evidence>
<dbReference type="InterPro" id="IPR001387">
    <property type="entry name" value="Cro/C1-type_HTH"/>
</dbReference>
<gene>
    <name evidence="4" type="primary">vapI</name>
    <name evidence="3" type="ORF">BK022_09870</name>
    <name evidence="4" type="ORF">TK0001_4367</name>
</gene>
<dbReference type="GO" id="GO:0003677">
    <property type="term" value="F:DNA binding"/>
    <property type="evidence" value="ECO:0007669"/>
    <property type="project" value="UniProtKB-KW"/>
</dbReference>
<evidence type="ECO:0000259" key="2">
    <source>
        <dbReference type="PROSITE" id="PS50943"/>
    </source>
</evidence>
<reference evidence="4" key="2">
    <citation type="submission" date="2017-10" db="EMBL/GenBank/DDBJ databases">
        <authorList>
            <person name="Banno H."/>
            <person name="Chua N.-H."/>
        </authorList>
    </citation>
    <scope>NUCLEOTIDE SEQUENCE [LARGE SCALE GENOMIC DNA]</scope>
    <source>
        <strain evidence="4">TK 0001</strain>
    </source>
</reference>
<organism evidence="3 5">
    <name type="scientific">Methylorubrum extorquens</name>
    <name type="common">Methylobacterium dichloromethanicum</name>
    <name type="synonym">Methylobacterium extorquens</name>
    <dbReference type="NCBI Taxonomy" id="408"/>
    <lineage>
        <taxon>Bacteria</taxon>
        <taxon>Pseudomonadati</taxon>
        <taxon>Pseudomonadota</taxon>
        <taxon>Alphaproteobacteria</taxon>
        <taxon>Hyphomicrobiales</taxon>
        <taxon>Methylobacteriaceae</taxon>
        <taxon>Methylorubrum</taxon>
    </lineage>
</organism>
<dbReference type="NCBIfam" id="TIGR02607">
    <property type="entry name" value="antidote_HigA"/>
    <property type="match status" value="1"/>
</dbReference>
<dbReference type="Gene3D" id="1.10.260.40">
    <property type="entry name" value="lambda repressor-like DNA-binding domains"/>
    <property type="match status" value="1"/>
</dbReference>
<keyword evidence="1" id="KW-0238">DNA-binding</keyword>
<dbReference type="InterPro" id="IPR013430">
    <property type="entry name" value="Toxin_antidote_HigA"/>
</dbReference>
<dbReference type="InterPro" id="IPR010982">
    <property type="entry name" value="Lambda_DNA-bd_dom_sf"/>
</dbReference>
<dbReference type="Proteomes" id="UP000180215">
    <property type="component" value="Unassembled WGS sequence"/>
</dbReference>
<dbReference type="PANTHER" id="PTHR36924:SF1">
    <property type="entry name" value="ANTITOXIN HIGA-1"/>
    <property type="match status" value="1"/>
</dbReference>
<evidence type="ECO:0000313" key="3">
    <source>
        <dbReference type="EMBL" id="OHV16787.1"/>
    </source>
</evidence>
<dbReference type="CDD" id="cd00093">
    <property type="entry name" value="HTH_XRE"/>
    <property type="match status" value="1"/>
</dbReference>
<evidence type="ECO:0000313" key="6">
    <source>
        <dbReference type="Proteomes" id="UP000233769"/>
    </source>
</evidence>
<evidence type="ECO:0000256" key="1">
    <source>
        <dbReference type="ARBA" id="ARBA00023125"/>
    </source>
</evidence>
<dbReference type="RefSeq" id="WP_056462529.1">
    <property type="nucleotide sequence ID" value="NZ_BJVP01000002.1"/>
</dbReference>
<dbReference type="EMBL" id="LT962688">
    <property type="protein sequence ID" value="SOR30969.1"/>
    <property type="molecule type" value="Genomic_DNA"/>
</dbReference>
<sequence>MPRIRSHPGEILLEEYLRPLEMSANALAKAIEVPANRISELLRGRRGMTADTACRLGRFFGTTPEFWMSLQTAHDLSRAVAEHDYSTLRALESA</sequence>
<dbReference type="SUPFAM" id="SSF47413">
    <property type="entry name" value="lambda repressor-like DNA-binding domains"/>
    <property type="match status" value="1"/>
</dbReference>
<reference evidence="3 5" key="1">
    <citation type="submission" date="2016-10" db="EMBL/GenBank/DDBJ databases">
        <title>Draft genome sequence of Methylobacterium extorquens CP3, a seed endophyte of Crotalaria pumila with plant growth-promoting and metal tolerance properties.</title>
        <authorList>
            <person name="Sanchez-Lopez A.S."/>
            <person name="Van Hamme J.D."/>
            <person name="Thijs S."/>
            <person name="Mcammond B.M."/>
            <person name="Stevens V."/>
            <person name="Gonzalez-Chavez M.D.C."/>
            <person name="Vangronsveld J."/>
        </authorList>
    </citation>
    <scope>NUCLEOTIDE SEQUENCE [LARGE SCALE GENOMIC DNA]</scope>
    <source>
        <strain evidence="3 5">CP3</strain>
    </source>
</reference>
<protein>
    <submittedName>
        <fullName evidence="3">Addiction module antidote protein, HigA family</fullName>
    </submittedName>
    <submittedName>
        <fullName evidence="4">Virulence-associated protein I</fullName>
    </submittedName>
</protein>
<accession>A0A1S1P6I2</accession>
<evidence type="ECO:0000313" key="4">
    <source>
        <dbReference type="EMBL" id="SOR30969.1"/>
    </source>
</evidence>
<name>A0A1S1P6I2_METEX</name>